<accession>A0A0D7ABF6</accession>
<evidence type="ECO:0000313" key="1">
    <source>
        <dbReference type="EMBL" id="KIY47286.1"/>
    </source>
</evidence>
<dbReference type="EMBL" id="KN881953">
    <property type="protein sequence ID" value="KIY47286.1"/>
    <property type="molecule type" value="Genomic_DNA"/>
</dbReference>
<organism evidence="1 2">
    <name type="scientific">Fistulina hepatica ATCC 64428</name>
    <dbReference type="NCBI Taxonomy" id="1128425"/>
    <lineage>
        <taxon>Eukaryota</taxon>
        <taxon>Fungi</taxon>
        <taxon>Dikarya</taxon>
        <taxon>Basidiomycota</taxon>
        <taxon>Agaricomycotina</taxon>
        <taxon>Agaricomycetes</taxon>
        <taxon>Agaricomycetidae</taxon>
        <taxon>Agaricales</taxon>
        <taxon>Fistulinaceae</taxon>
        <taxon>Fistulina</taxon>
    </lineage>
</organism>
<dbReference type="AlphaFoldDB" id="A0A0D7ABF6"/>
<keyword evidence="2" id="KW-1185">Reference proteome</keyword>
<sequence length="218" mass="25243">MASTCRVVDLQSLAQFDSSFPHARDRNSVYLRSKYTYAQHNRRSLHSESSALHFLQPTDSQQGTQNKLYSMFMSTFISVPLAQQLQTVFLNIRSVYEACEYPGRMYSWTALATSQTVVAILWNLDYTRFDWTVGFPTNRAGYQYLHDGHPFPLVLYYRWSSRRCGDSSEQRDSVDSLQLLFQFHVNFASATFSFYFDGSVLISFQQRHSSALRSARLV</sequence>
<name>A0A0D7ABF6_9AGAR</name>
<evidence type="ECO:0000313" key="2">
    <source>
        <dbReference type="Proteomes" id="UP000054144"/>
    </source>
</evidence>
<dbReference type="Proteomes" id="UP000054144">
    <property type="component" value="Unassembled WGS sequence"/>
</dbReference>
<gene>
    <name evidence="1" type="ORF">FISHEDRAFT_45617</name>
</gene>
<proteinExistence type="predicted"/>
<protein>
    <submittedName>
        <fullName evidence="1">Uncharacterized protein</fullName>
    </submittedName>
</protein>
<dbReference type="OrthoDB" id="2626898at2759"/>
<reference evidence="1 2" key="1">
    <citation type="journal article" date="2015" name="Fungal Genet. Biol.">
        <title>Evolution of novel wood decay mechanisms in Agaricales revealed by the genome sequences of Fistulina hepatica and Cylindrobasidium torrendii.</title>
        <authorList>
            <person name="Floudas D."/>
            <person name="Held B.W."/>
            <person name="Riley R."/>
            <person name="Nagy L.G."/>
            <person name="Koehler G."/>
            <person name="Ransdell A.S."/>
            <person name="Younus H."/>
            <person name="Chow J."/>
            <person name="Chiniquy J."/>
            <person name="Lipzen A."/>
            <person name="Tritt A."/>
            <person name="Sun H."/>
            <person name="Haridas S."/>
            <person name="LaButti K."/>
            <person name="Ohm R.A."/>
            <person name="Kues U."/>
            <person name="Blanchette R.A."/>
            <person name="Grigoriev I.V."/>
            <person name="Minto R.E."/>
            <person name="Hibbett D.S."/>
        </authorList>
    </citation>
    <scope>NUCLEOTIDE SEQUENCE [LARGE SCALE GENOMIC DNA]</scope>
    <source>
        <strain evidence="1 2">ATCC 64428</strain>
    </source>
</reference>